<organism evidence="2 3">
    <name type="scientific">Decorospora gaudefroyi</name>
    <dbReference type="NCBI Taxonomy" id="184978"/>
    <lineage>
        <taxon>Eukaryota</taxon>
        <taxon>Fungi</taxon>
        <taxon>Dikarya</taxon>
        <taxon>Ascomycota</taxon>
        <taxon>Pezizomycotina</taxon>
        <taxon>Dothideomycetes</taxon>
        <taxon>Pleosporomycetidae</taxon>
        <taxon>Pleosporales</taxon>
        <taxon>Pleosporineae</taxon>
        <taxon>Pleosporaceae</taxon>
        <taxon>Decorospora</taxon>
    </lineage>
</organism>
<feature type="compositionally biased region" description="Low complexity" evidence="1">
    <location>
        <begin position="1"/>
        <end position="13"/>
    </location>
</feature>
<dbReference type="AlphaFoldDB" id="A0A6A5KQZ7"/>
<dbReference type="EMBL" id="ML975244">
    <property type="protein sequence ID" value="KAF1839698.1"/>
    <property type="molecule type" value="Genomic_DNA"/>
</dbReference>
<name>A0A6A5KQZ7_9PLEO</name>
<proteinExistence type="predicted"/>
<accession>A0A6A5KQZ7</accession>
<feature type="compositionally biased region" description="Low complexity" evidence="1">
    <location>
        <begin position="60"/>
        <end position="88"/>
    </location>
</feature>
<feature type="region of interest" description="Disordered" evidence="1">
    <location>
        <begin position="57"/>
        <end position="105"/>
    </location>
</feature>
<evidence type="ECO:0000256" key="1">
    <source>
        <dbReference type="SAM" id="MobiDB-lite"/>
    </source>
</evidence>
<gene>
    <name evidence="2" type="ORF">BDW02DRAFT_593571</name>
</gene>
<evidence type="ECO:0000313" key="3">
    <source>
        <dbReference type="Proteomes" id="UP000800040"/>
    </source>
</evidence>
<keyword evidence="3" id="KW-1185">Reference proteome</keyword>
<sequence>MSTSAHPSSSPTAEPYETPDNVENFDYVLNSVSPLNLMKFWQLPRYSNLQKRAIDCTLRPSSPTPAKSSSNSKRASGSISTSPSSAAALVSTSPTSVRSATQAGR</sequence>
<feature type="compositionally biased region" description="Polar residues" evidence="1">
    <location>
        <begin position="90"/>
        <end position="105"/>
    </location>
</feature>
<evidence type="ECO:0000313" key="2">
    <source>
        <dbReference type="EMBL" id="KAF1839698.1"/>
    </source>
</evidence>
<feature type="region of interest" description="Disordered" evidence="1">
    <location>
        <begin position="1"/>
        <end position="20"/>
    </location>
</feature>
<dbReference type="Proteomes" id="UP000800040">
    <property type="component" value="Unassembled WGS sequence"/>
</dbReference>
<reference evidence="2" key="1">
    <citation type="submission" date="2020-01" db="EMBL/GenBank/DDBJ databases">
        <authorList>
            <consortium name="DOE Joint Genome Institute"/>
            <person name="Haridas S."/>
            <person name="Albert R."/>
            <person name="Binder M."/>
            <person name="Bloem J."/>
            <person name="Labutti K."/>
            <person name="Salamov A."/>
            <person name="Andreopoulos B."/>
            <person name="Baker S.E."/>
            <person name="Barry K."/>
            <person name="Bills G."/>
            <person name="Bluhm B.H."/>
            <person name="Cannon C."/>
            <person name="Castanera R."/>
            <person name="Culley D.E."/>
            <person name="Daum C."/>
            <person name="Ezra D."/>
            <person name="Gonzalez J.B."/>
            <person name="Henrissat B."/>
            <person name="Kuo A."/>
            <person name="Liang C."/>
            <person name="Lipzen A."/>
            <person name="Lutzoni F."/>
            <person name="Magnuson J."/>
            <person name="Mondo S."/>
            <person name="Nolan M."/>
            <person name="Ohm R."/>
            <person name="Pangilinan J."/>
            <person name="Park H.-J."/>
            <person name="Ramirez L."/>
            <person name="Alfaro M."/>
            <person name="Sun H."/>
            <person name="Tritt A."/>
            <person name="Yoshinaga Y."/>
            <person name="Zwiers L.-H."/>
            <person name="Turgeon B.G."/>
            <person name="Goodwin S.B."/>
            <person name="Spatafora J.W."/>
            <person name="Crous P.W."/>
            <person name="Grigoriev I.V."/>
        </authorList>
    </citation>
    <scope>NUCLEOTIDE SEQUENCE</scope>
    <source>
        <strain evidence="2">P77</strain>
    </source>
</reference>
<protein>
    <submittedName>
        <fullName evidence="2">Uncharacterized protein</fullName>
    </submittedName>
</protein>